<keyword evidence="8" id="KW-0472">Membrane</keyword>
<comment type="caution">
    <text evidence="10">The sequence shown here is derived from an EMBL/GenBank/DDBJ whole genome shotgun (WGS) entry which is preliminary data.</text>
</comment>
<dbReference type="InterPro" id="IPR050570">
    <property type="entry name" value="Cell_wall_metabolism_enzyme"/>
</dbReference>
<dbReference type="PANTHER" id="PTHR21666:SF288">
    <property type="entry name" value="CELL DIVISION PROTEIN YTFB"/>
    <property type="match status" value="1"/>
</dbReference>
<evidence type="ECO:0000313" key="11">
    <source>
        <dbReference type="Proteomes" id="UP000480684"/>
    </source>
</evidence>
<gene>
    <name evidence="10" type="ORF">G4223_11740</name>
</gene>
<keyword evidence="7" id="KW-0175">Coiled coil</keyword>
<accession>A0A7C9QUY0</accession>
<dbReference type="InterPro" id="IPR016047">
    <property type="entry name" value="M23ase_b-sheet_dom"/>
</dbReference>
<comment type="cofactor">
    <cofactor evidence="1">
        <name>Zn(2+)</name>
        <dbReference type="ChEBI" id="CHEBI:29105"/>
    </cofactor>
</comment>
<evidence type="ECO:0000256" key="7">
    <source>
        <dbReference type="SAM" id="Coils"/>
    </source>
</evidence>
<organism evidence="10 11">
    <name type="scientific">Magnetospirillum aberrantis SpK</name>
    <dbReference type="NCBI Taxonomy" id="908842"/>
    <lineage>
        <taxon>Bacteria</taxon>
        <taxon>Pseudomonadati</taxon>
        <taxon>Pseudomonadota</taxon>
        <taxon>Alphaproteobacteria</taxon>
        <taxon>Rhodospirillales</taxon>
        <taxon>Rhodospirillaceae</taxon>
        <taxon>Magnetospirillum</taxon>
    </lineage>
</organism>
<feature type="coiled-coil region" evidence="7">
    <location>
        <begin position="142"/>
        <end position="169"/>
    </location>
</feature>
<dbReference type="AlphaFoldDB" id="A0A7C9QUY0"/>
<dbReference type="EMBL" id="JAAIYP010000038">
    <property type="protein sequence ID" value="NFV80781.1"/>
    <property type="molecule type" value="Genomic_DNA"/>
</dbReference>
<reference evidence="10 11" key="1">
    <citation type="submission" date="2020-02" db="EMBL/GenBank/DDBJ databases">
        <authorList>
            <person name="Dziuba M."/>
            <person name="Kuznetsov B."/>
            <person name="Mardanov A."/>
            <person name="Ravin N."/>
            <person name="Grouzdev D."/>
        </authorList>
    </citation>
    <scope>NUCLEOTIDE SEQUENCE [LARGE SCALE GENOMIC DNA]</scope>
    <source>
        <strain evidence="10 11">SpK</strain>
    </source>
</reference>
<keyword evidence="6" id="KW-0482">Metalloprotease</keyword>
<dbReference type="Proteomes" id="UP000480684">
    <property type="component" value="Unassembled WGS sequence"/>
</dbReference>
<dbReference type="GO" id="GO:0006508">
    <property type="term" value="P:proteolysis"/>
    <property type="evidence" value="ECO:0007669"/>
    <property type="project" value="UniProtKB-KW"/>
</dbReference>
<evidence type="ECO:0000256" key="5">
    <source>
        <dbReference type="ARBA" id="ARBA00022833"/>
    </source>
</evidence>
<proteinExistence type="predicted"/>
<feature type="domain" description="M23ase beta-sheet core" evidence="9">
    <location>
        <begin position="278"/>
        <end position="372"/>
    </location>
</feature>
<evidence type="ECO:0000256" key="6">
    <source>
        <dbReference type="ARBA" id="ARBA00023049"/>
    </source>
</evidence>
<keyword evidence="5" id="KW-0862">Zinc</keyword>
<evidence type="ECO:0000256" key="1">
    <source>
        <dbReference type="ARBA" id="ARBA00001947"/>
    </source>
</evidence>
<dbReference type="FunFam" id="2.70.70.10:FF:000006">
    <property type="entry name" value="M23 family peptidase"/>
    <property type="match status" value="1"/>
</dbReference>
<evidence type="ECO:0000256" key="4">
    <source>
        <dbReference type="ARBA" id="ARBA00022801"/>
    </source>
</evidence>
<dbReference type="InterPro" id="IPR011055">
    <property type="entry name" value="Dup_hybrid_motif"/>
</dbReference>
<protein>
    <submittedName>
        <fullName evidence="10">M23 family metallopeptidase</fullName>
    </submittedName>
</protein>
<evidence type="ECO:0000256" key="8">
    <source>
        <dbReference type="SAM" id="Phobius"/>
    </source>
</evidence>
<keyword evidence="3" id="KW-0479">Metal-binding</keyword>
<feature type="transmembrane region" description="Helical" evidence="8">
    <location>
        <begin position="27"/>
        <end position="49"/>
    </location>
</feature>
<evidence type="ECO:0000256" key="2">
    <source>
        <dbReference type="ARBA" id="ARBA00022670"/>
    </source>
</evidence>
<evidence type="ECO:0000313" key="10">
    <source>
        <dbReference type="EMBL" id="NFV80781.1"/>
    </source>
</evidence>
<dbReference type="CDD" id="cd12797">
    <property type="entry name" value="M23_peptidase"/>
    <property type="match status" value="1"/>
</dbReference>
<evidence type="ECO:0000259" key="9">
    <source>
        <dbReference type="Pfam" id="PF01551"/>
    </source>
</evidence>
<name>A0A7C9QUY0_9PROT</name>
<keyword evidence="4" id="KW-0378">Hydrolase</keyword>
<keyword evidence="8" id="KW-1133">Transmembrane helix</keyword>
<dbReference type="PANTHER" id="PTHR21666">
    <property type="entry name" value="PEPTIDASE-RELATED"/>
    <property type="match status" value="1"/>
</dbReference>
<dbReference type="Pfam" id="PF01551">
    <property type="entry name" value="Peptidase_M23"/>
    <property type="match status" value="1"/>
</dbReference>
<evidence type="ECO:0000256" key="3">
    <source>
        <dbReference type="ARBA" id="ARBA00022723"/>
    </source>
</evidence>
<keyword evidence="11" id="KW-1185">Reference proteome</keyword>
<dbReference type="Gene3D" id="2.70.70.10">
    <property type="entry name" value="Glucose Permease (Domain IIA)"/>
    <property type="match status" value="1"/>
</dbReference>
<dbReference type="GO" id="GO:0046872">
    <property type="term" value="F:metal ion binding"/>
    <property type="evidence" value="ECO:0007669"/>
    <property type="project" value="UniProtKB-KW"/>
</dbReference>
<sequence length="386" mass="41648">MLPDWQVFVRHADGRPNQFTIRRKHQIALLASAALVAVWAGIATTALVAQPDRLAARERELNEMIAAARATETRLASTEKLVGDIAHEVEQVHNTLVAFTETSDSLSKDPPGARLARGGATPRMLAEPAAAEGEDALSAGGADAMRAQMRRLEESLDRLKLSYTRAAQQTAEAAANRISHTERQIARLGLNTERLIPDARPAAPAAQPQSGQGGPFIPAQPSAGEELAMDALVQRVQQWNGVKAAMQRLPLAIPIRGDMQINSGFGTRADPLNHRSAIHEGLDFGAPIGTPIYATGEGVVTLASPWDRYGNTVEVDHGNGIVTRYAHMSRIKVKKGQRVTRSTVVGLVGNTGRSTGAHLHYEIRVSDVPKDPIKFISVGRDVRKNR</sequence>
<keyword evidence="8" id="KW-0812">Transmembrane</keyword>
<dbReference type="GO" id="GO:0004222">
    <property type="term" value="F:metalloendopeptidase activity"/>
    <property type="evidence" value="ECO:0007669"/>
    <property type="project" value="TreeGrafter"/>
</dbReference>
<dbReference type="SUPFAM" id="SSF51261">
    <property type="entry name" value="Duplicated hybrid motif"/>
    <property type="match status" value="1"/>
</dbReference>
<keyword evidence="2" id="KW-0645">Protease</keyword>